<keyword evidence="5 6" id="KW-0472">Membrane</keyword>
<dbReference type="InterPro" id="IPR001851">
    <property type="entry name" value="ABC_transp_permease"/>
</dbReference>
<evidence type="ECO:0000256" key="4">
    <source>
        <dbReference type="ARBA" id="ARBA00022989"/>
    </source>
</evidence>
<dbReference type="STRING" id="1443111.Z949_477"/>
<gene>
    <name evidence="7" type="ORF">C8N30_2398</name>
</gene>
<evidence type="ECO:0000256" key="2">
    <source>
        <dbReference type="ARBA" id="ARBA00022475"/>
    </source>
</evidence>
<evidence type="ECO:0000256" key="3">
    <source>
        <dbReference type="ARBA" id="ARBA00022692"/>
    </source>
</evidence>
<keyword evidence="3 6" id="KW-0812">Transmembrane</keyword>
<name>A0A420DTX5_9RHOB</name>
<dbReference type="Proteomes" id="UP000284407">
    <property type="component" value="Unassembled WGS sequence"/>
</dbReference>
<feature type="transmembrane region" description="Helical" evidence="6">
    <location>
        <begin position="15"/>
        <end position="38"/>
    </location>
</feature>
<sequence>MTFSQIMRFPGRSGLGIVAIGLPVVMFITIAFATPNFLTVQNMSNVNAQIAALLIVSLGQMIVAISGGIDLSVGSVVSLTSAIIVSVDPALAVPLALAAGLLIGLVNGVGVAVFSVHPLVMTLASMTFLQGLALLILPVPGGNVPDFLEAMVGFKLWGMPAAFFWCLCFTVLAAVLLSKTRFGLRLFAIGANPESAARNGVNVRASRIACYVLCSLAGVMAGLFLAARVASADATLGAAFGLESVTAIALGGVQLAGGIGSVPGVIAGTIALGLMTNGMNLIGVSPFIRAAATGALLLVAISLQPRRTIGV</sequence>
<dbReference type="AlphaFoldDB" id="A0A420DTX5"/>
<evidence type="ECO:0000256" key="1">
    <source>
        <dbReference type="ARBA" id="ARBA00004651"/>
    </source>
</evidence>
<feature type="transmembrane region" description="Helical" evidence="6">
    <location>
        <begin position="157"/>
        <end position="177"/>
    </location>
</feature>
<protein>
    <submittedName>
        <fullName evidence="7">Monosaccharide ABC transporter membrane protein (CUT2 family)</fullName>
    </submittedName>
</protein>
<dbReference type="Pfam" id="PF02653">
    <property type="entry name" value="BPD_transp_2"/>
    <property type="match status" value="1"/>
</dbReference>
<dbReference type="GO" id="GO:0005886">
    <property type="term" value="C:plasma membrane"/>
    <property type="evidence" value="ECO:0007669"/>
    <property type="project" value="UniProtKB-SubCell"/>
</dbReference>
<comment type="subcellular location">
    <subcellularLocation>
        <location evidence="1">Cell membrane</location>
        <topology evidence="1">Multi-pass membrane protein</topology>
    </subcellularLocation>
</comment>
<keyword evidence="4 6" id="KW-1133">Transmembrane helix</keyword>
<accession>A0A420DTX5</accession>
<reference evidence="7 8" key="1">
    <citation type="submission" date="2018-09" db="EMBL/GenBank/DDBJ databases">
        <title>Genomic Encyclopedia of Archaeal and Bacterial Type Strains, Phase II (KMG-II): from individual species to whole genera.</title>
        <authorList>
            <person name="Goeker M."/>
        </authorList>
    </citation>
    <scope>NUCLEOTIDE SEQUENCE [LARGE SCALE GENOMIC DNA]</scope>
    <source>
        <strain evidence="7 8">DSM 11458</strain>
    </source>
</reference>
<keyword evidence="8" id="KW-1185">Reference proteome</keyword>
<evidence type="ECO:0000256" key="5">
    <source>
        <dbReference type="ARBA" id="ARBA00023136"/>
    </source>
</evidence>
<evidence type="ECO:0000313" key="8">
    <source>
        <dbReference type="Proteomes" id="UP000284407"/>
    </source>
</evidence>
<evidence type="ECO:0000313" key="7">
    <source>
        <dbReference type="EMBL" id="RKE97771.1"/>
    </source>
</evidence>
<proteinExistence type="predicted"/>
<feature type="transmembrane region" description="Helical" evidence="6">
    <location>
        <begin position="287"/>
        <end position="305"/>
    </location>
</feature>
<dbReference type="CDD" id="cd06579">
    <property type="entry name" value="TM_PBP1_transp_AraH_like"/>
    <property type="match status" value="1"/>
</dbReference>
<dbReference type="RefSeq" id="WP_025061160.1">
    <property type="nucleotide sequence ID" value="NZ_RAQK01000001.1"/>
</dbReference>
<dbReference type="EMBL" id="RAQK01000001">
    <property type="protein sequence ID" value="RKE97771.1"/>
    <property type="molecule type" value="Genomic_DNA"/>
</dbReference>
<feature type="transmembrane region" description="Helical" evidence="6">
    <location>
        <begin position="89"/>
        <end position="112"/>
    </location>
</feature>
<comment type="caution">
    <text evidence="7">The sequence shown here is derived from an EMBL/GenBank/DDBJ whole genome shotgun (WGS) entry which is preliminary data.</text>
</comment>
<feature type="transmembrane region" description="Helical" evidence="6">
    <location>
        <begin position="247"/>
        <end position="275"/>
    </location>
</feature>
<evidence type="ECO:0000256" key="6">
    <source>
        <dbReference type="SAM" id="Phobius"/>
    </source>
</evidence>
<keyword evidence="2" id="KW-1003">Cell membrane</keyword>
<feature type="transmembrane region" description="Helical" evidence="6">
    <location>
        <begin position="208"/>
        <end position="227"/>
    </location>
</feature>
<dbReference type="PANTHER" id="PTHR32196">
    <property type="entry name" value="ABC TRANSPORTER PERMEASE PROTEIN YPHD-RELATED-RELATED"/>
    <property type="match status" value="1"/>
</dbReference>
<organism evidence="7 8">
    <name type="scientific">Sulfitobacter guttiformis</name>
    <dbReference type="NCBI Taxonomy" id="74349"/>
    <lineage>
        <taxon>Bacteria</taxon>
        <taxon>Pseudomonadati</taxon>
        <taxon>Pseudomonadota</taxon>
        <taxon>Alphaproteobacteria</taxon>
        <taxon>Rhodobacterales</taxon>
        <taxon>Roseobacteraceae</taxon>
        <taxon>Sulfitobacter</taxon>
    </lineage>
</organism>
<dbReference type="GO" id="GO:0022857">
    <property type="term" value="F:transmembrane transporter activity"/>
    <property type="evidence" value="ECO:0007669"/>
    <property type="project" value="InterPro"/>
</dbReference>
<dbReference type="OrthoDB" id="6384190at2"/>
<feature type="transmembrane region" description="Helical" evidence="6">
    <location>
        <begin position="50"/>
        <end position="69"/>
    </location>
</feature>
<dbReference type="PANTHER" id="PTHR32196:SF63">
    <property type="entry name" value="INNER MEMBRANE ABC TRANSPORTER PERMEASE PROTEIN YJFF"/>
    <property type="match status" value="1"/>
</dbReference>
<feature type="transmembrane region" description="Helical" evidence="6">
    <location>
        <begin position="119"/>
        <end position="137"/>
    </location>
</feature>